<dbReference type="InterPro" id="IPR045220">
    <property type="entry name" value="FRHB/FDHB/HCAR-like"/>
</dbReference>
<dbReference type="PROSITE" id="PS51379">
    <property type="entry name" value="4FE4S_FER_2"/>
    <property type="match status" value="1"/>
</dbReference>
<protein>
    <recommendedName>
        <fullName evidence="3">4Fe-4S ferredoxin-type domain-containing protein</fullName>
    </recommendedName>
</protein>
<dbReference type="GO" id="GO:0051536">
    <property type="term" value="F:iron-sulfur cluster binding"/>
    <property type="evidence" value="ECO:0007669"/>
    <property type="project" value="UniProtKB-KW"/>
</dbReference>
<dbReference type="GO" id="GO:0052592">
    <property type="term" value="F:oxidoreductase activity, acting on CH or CH2 groups, with an iron-sulfur protein as acceptor"/>
    <property type="evidence" value="ECO:0007669"/>
    <property type="project" value="TreeGrafter"/>
</dbReference>
<feature type="domain" description="4Fe-4S ferredoxin-type" evidence="3">
    <location>
        <begin position="49"/>
        <end position="80"/>
    </location>
</feature>
<name>A0A0F8YE20_9ZZZZ</name>
<keyword evidence="1" id="KW-0408">Iron</keyword>
<evidence type="ECO:0000259" key="3">
    <source>
        <dbReference type="PROSITE" id="PS51379"/>
    </source>
</evidence>
<evidence type="ECO:0000313" key="4">
    <source>
        <dbReference type="EMBL" id="KKK52374.1"/>
    </source>
</evidence>
<gene>
    <name evidence="4" type="ORF">LCGC14_3105550</name>
</gene>
<dbReference type="Pfam" id="PF13237">
    <property type="entry name" value="Fer4_10"/>
    <property type="match status" value="1"/>
</dbReference>
<organism evidence="4">
    <name type="scientific">marine sediment metagenome</name>
    <dbReference type="NCBI Taxonomy" id="412755"/>
    <lineage>
        <taxon>unclassified sequences</taxon>
        <taxon>metagenomes</taxon>
        <taxon>ecological metagenomes</taxon>
    </lineage>
</organism>
<reference evidence="4" key="1">
    <citation type="journal article" date="2015" name="Nature">
        <title>Complex archaea that bridge the gap between prokaryotes and eukaryotes.</title>
        <authorList>
            <person name="Spang A."/>
            <person name="Saw J.H."/>
            <person name="Jorgensen S.L."/>
            <person name="Zaremba-Niedzwiedzka K."/>
            <person name="Martijn J."/>
            <person name="Lind A.E."/>
            <person name="van Eijk R."/>
            <person name="Schleper C."/>
            <person name="Guy L."/>
            <person name="Ettema T.J."/>
        </authorList>
    </citation>
    <scope>NUCLEOTIDE SEQUENCE</scope>
</reference>
<keyword evidence="2" id="KW-0411">Iron-sulfur</keyword>
<accession>A0A0F8YE20</accession>
<keyword evidence="2" id="KW-0479">Metal-binding</keyword>
<dbReference type="SUPFAM" id="SSF54862">
    <property type="entry name" value="4Fe-4S ferredoxins"/>
    <property type="match status" value="1"/>
</dbReference>
<dbReference type="EMBL" id="LAZR01067047">
    <property type="protein sequence ID" value="KKK52374.1"/>
    <property type="molecule type" value="Genomic_DNA"/>
</dbReference>
<comment type="caution">
    <text evidence="4">The sequence shown here is derived from an EMBL/GenBank/DDBJ whole genome shotgun (WGS) entry which is preliminary data.</text>
</comment>
<dbReference type="InterPro" id="IPR017900">
    <property type="entry name" value="4Fe4S_Fe_S_CS"/>
</dbReference>
<dbReference type="InterPro" id="IPR007516">
    <property type="entry name" value="Co_F420_Hydgase/DH_bsu_N"/>
</dbReference>
<dbReference type="PROSITE" id="PS00198">
    <property type="entry name" value="4FE4S_FER_1"/>
    <property type="match status" value="1"/>
</dbReference>
<evidence type="ECO:0000256" key="2">
    <source>
        <dbReference type="ARBA" id="ARBA00023014"/>
    </source>
</evidence>
<proteinExistence type="predicted"/>
<dbReference type="InterPro" id="IPR017896">
    <property type="entry name" value="4Fe4S_Fe-S-bd"/>
</dbReference>
<sequence>MSRKKDYEVSTFHDLEKEVQARGLCGQCGGCVSFCSAGKLDALEIDKDGSPRYVNEDNCLKCGICYLICPQIKALDDELQEKLGWRPSIGVYGKAASARTTDKKIHEICTDGGVVTSLLVYMLDHSLIDGAIVSKKTGPFSREAAIVSSRDDVVAAAGSQFSKSSHLEELGGRYTTYSPTISAVKSLEKNHLLRTAVVGTPCQIRTIRKMQVLGVV</sequence>
<dbReference type="PANTHER" id="PTHR31332">
    <property type="entry name" value="7-HYDROXYMETHYL CHLOROPHYLL A REDUCTASE, CHLOROPLASTIC"/>
    <property type="match status" value="1"/>
</dbReference>
<dbReference type="Pfam" id="PF04422">
    <property type="entry name" value="FrhB_FdhB_N"/>
    <property type="match status" value="1"/>
</dbReference>
<dbReference type="Gene3D" id="3.30.70.20">
    <property type="match status" value="1"/>
</dbReference>
<dbReference type="AlphaFoldDB" id="A0A0F8YE20"/>
<feature type="non-terminal residue" evidence="4">
    <location>
        <position position="216"/>
    </location>
</feature>
<evidence type="ECO:0000256" key="1">
    <source>
        <dbReference type="ARBA" id="ARBA00023004"/>
    </source>
</evidence>
<dbReference type="PANTHER" id="PTHR31332:SF6">
    <property type="entry name" value="FORMATE DEHYDROGENASE SUBUNIT BETA"/>
    <property type="match status" value="1"/>
</dbReference>